<dbReference type="Pfam" id="PF00067">
    <property type="entry name" value="p450"/>
    <property type="match status" value="1"/>
</dbReference>
<feature type="region of interest" description="Disordered" evidence="8">
    <location>
        <begin position="337"/>
        <end position="356"/>
    </location>
</feature>
<dbReference type="PROSITE" id="PS00086">
    <property type="entry name" value="CYTOCHROME_P450"/>
    <property type="match status" value="1"/>
</dbReference>
<dbReference type="PANTHER" id="PTHR46696:SF1">
    <property type="entry name" value="CYTOCHROME P450 YJIB-RELATED"/>
    <property type="match status" value="1"/>
</dbReference>
<keyword evidence="3 7" id="KW-0479">Metal-binding</keyword>
<accession>A0ABS0CZM0</accession>
<dbReference type="InterPro" id="IPR001128">
    <property type="entry name" value="Cyt_P450"/>
</dbReference>
<keyword evidence="2 7" id="KW-0349">Heme</keyword>
<dbReference type="RefSeq" id="WP_195132529.1">
    <property type="nucleotide sequence ID" value="NZ_JADLQX010000025.1"/>
</dbReference>
<comment type="similarity">
    <text evidence="1 7">Belongs to the cytochrome P450 family.</text>
</comment>
<protein>
    <submittedName>
        <fullName evidence="9">Cytochrome P450</fullName>
    </submittedName>
</protein>
<dbReference type="InterPro" id="IPR002397">
    <property type="entry name" value="Cyt_P450_B"/>
</dbReference>
<evidence type="ECO:0000256" key="5">
    <source>
        <dbReference type="ARBA" id="ARBA00023004"/>
    </source>
</evidence>
<evidence type="ECO:0000256" key="3">
    <source>
        <dbReference type="ARBA" id="ARBA00022723"/>
    </source>
</evidence>
<evidence type="ECO:0000313" key="10">
    <source>
        <dbReference type="Proteomes" id="UP000702209"/>
    </source>
</evidence>
<comment type="caution">
    <text evidence="9">The sequence shown here is derived from an EMBL/GenBank/DDBJ whole genome shotgun (WGS) entry which is preliminary data.</text>
</comment>
<keyword evidence="10" id="KW-1185">Reference proteome</keyword>
<gene>
    <name evidence="9" type="ORF">IU459_27755</name>
</gene>
<organism evidence="9 10">
    <name type="scientific">Nocardia amamiensis</name>
    <dbReference type="NCBI Taxonomy" id="404578"/>
    <lineage>
        <taxon>Bacteria</taxon>
        <taxon>Bacillati</taxon>
        <taxon>Actinomycetota</taxon>
        <taxon>Actinomycetes</taxon>
        <taxon>Mycobacteriales</taxon>
        <taxon>Nocardiaceae</taxon>
        <taxon>Nocardia</taxon>
    </lineage>
</organism>
<keyword evidence="5 7" id="KW-0408">Iron</keyword>
<evidence type="ECO:0000313" key="9">
    <source>
        <dbReference type="EMBL" id="MBF6301308.1"/>
    </source>
</evidence>
<keyword evidence="4 7" id="KW-0560">Oxidoreductase</keyword>
<evidence type="ECO:0000256" key="6">
    <source>
        <dbReference type="ARBA" id="ARBA00023033"/>
    </source>
</evidence>
<reference evidence="9 10" key="1">
    <citation type="submission" date="2020-10" db="EMBL/GenBank/DDBJ databases">
        <title>Identification of Nocardia species via Next-generation sequencing and recognition of intraspecies genetic diversity.</title>
        <authorList>
            <person name="Li P."/>
            <person name="Li P."/>
            <person name="Lu B."/>
        </authorList>
    </citation>
    <scope>NUCLEOTIDE SEQUENCE [LARGE SCALE GENOMIC DNA]</scope>
    <source>
        <strain evidence="9 10">BJ06-0157</strain>
    </source>
</reference>
<evidence type="ECO:0000256" key="4">
    <source>
        <dbReference type="ARBA" id="ARBA00023002"/>
    </source>
</evidence>
<dbReference type="Gene3D" id="1.10.630.10">
    <property type="entry name" value="Cytochrome P450"/>
    <property type="match status" value="2"/>
</dbReference>
<evidence type="ECO:0000256" key="2">
    <source>
        <dbReference type="ARBA" id="ARBA00022617"/>
    </source>
</evidence>
<keyword evidence="6 7" id="KW-0503">Monooxygenase</keyword>
<dbReference type="SUPFAM" id="SSF48264">
    <property type="entry name" value="Cytochrome P450"/>
    <property type="match status" value="1"/>
</dbReference>
<dbReference type="Proteomes" id="UP000702209">
    <property type="component" value="Unassembled WGS sequence"/>
</dbReference>
<evidence type="ECO:0000256" key="1">
    <source>
        <dbReference type="ARBA" id="ARBA00010617"/>
    </source>
</evidence>
<evidence type="ECO:0000256" key="7">
    <source>
        <dbReference type="RuleBase" id="RU000461"/>
    </source>
</evidence>
<proteinExistence type="inferred from homology"/>
<feature type="region of interest" description="Disordered" evidence="8">
    <location>
        <begin position="56"/>
        <end position="80"/>
    </location>
</feature>
<dbReference type="InterPro" id="IPR036396">
    <property type="entry name" value="Cyt_P450_sf"/>
</dbReference>
<dbReference type="PRINTS" id="PR00359">
    <property type="entry name" value="BP450"/>
</dbReference>
<dbReference type="InterPro" id="IPR017972">
    <property type="entry name" value="Cyt_P450_CS"/>
</dbReference>
<dbReference type="PANTHER" id="PTHR46696">
    <property type="entry name" value="P450, PUTATIVE (EUROFUNG)-RELATED"/>
    <property type="match status" value="1"/>
</dbReference>
<dbReference type="EMBL" id="JADLQX010000025">
    <property type="protein sequence ID" value="MBF6301308.1"/>
    <property type="molecule type" value="Genomic_DNA"/>
</dbReference>
<feature type="compositionally biased region" description="Polar residues" evidence="8">
    <location>
        <begin position="56"/>
        <end position="65"/>
    </location>
</feature>
<name>A0ABS0CZM0_9NOCA</name>
<evidence type="ECO:0000256" key="8">
    <source>
        <dbReference type="SAM" id="MobiDB-lite"/>
    </source>
</evidence>
<sequence length="356" mass="38795">MSTADPPFNPLDPGHIRDPYPRLRDIAAVTTPMPGFRVVSSDAGARAVLRDTATFSSRANNTATENESEKTPALSQLDPPDHTRIRSLIQAQFTPRALAGLEPALRAQAHAHIDGLRDLVTDFTEPLPALALAEFLGLPAELIRLWVARFATLVGYESSPGWREFCEVIDAVALRRFPELPVPDKRMLVHFLVVAGVRNVTHLLGNLLHRLLITQMWPLPEDRIAAAVEESLRHEPPALWSMRTAMRPCAVDGVPIAAGERVFVLTAAANRDPARWPGPSEFQLGRPAASAHLSFGAGPHACLGAAFTRLQAGIYVEVLTDRAPELRLAEGTTYRPTGDLMSRGPATLPVRRSPCP</sequence>